<reference evidence="2" key="2">
    <citation type="submission" date="2020-11" db="EMBL/GenBank/DDBJ databases">
        <authorList>
            <person name="McCartney M.A."/>
            <person name="Auch B."/>
            <person name="Kono T."/>
            <person name="Mallez S."/>
            <person name="Becker A."/>
            <person name="Gohl D.M."/>
            <person name="Silverstein K.A.T."/>
            <person name="Koren S."/>
            <person name="Bechman K.B."/>
            <person name="Herman A."/>
            <person name="Abrahante J.E."/>
            <person name="Garbe J."/>
        </authorList>
    </citation>
    <scope>NUCLEOTIDE SEQUENCE</scope>
    <source>
        <strain evidence="2">Duluth1</strain>
        <tissue evidence="2">Whole animal</tissue>
    </source>
</reference>
<dbReference type="Proteomes" id="UP000828390">
    <property type="component" value="Unassembled WGS sequence"/>
</dbReference>
<dbReference type="AlphaFoldDB" id="A0A9D4H7P9"/>
<keyword evidence="1" id="KW-0472">Membrane</keyword>
<evidence type="ECO:0000313" key="2">
    <source>
        <dbReference type="EMBL" id="KAH3829797.1"/>
    </source>
</evidence>
<feature type="transmembrane region" description="Helical" evidence="1">
    <location>
        <begin position="60"/>
        <end position="84"/>
    </location>
</feature>
<accession>A0A9D4H7P9</accession>
<protein>
    <submittedName>
        <fullName evidence="2">Uncharacterized protein</fullName>
    </submittedName>
</protein>
<reference evidence="2" key="1">
    <citation type="journal article" date="2019" name="bioRxiv">
        <title>The Genome of the Zebra Mussel, Dreissena polymorpha: A Resource for Invasive Species Research.</title>
        <authorList>
            <person name="McCartney M.A."/>
            <person name="Auch B."/>
            <person name="Kono T."/>
            <person name="Mallez S."/>
            <person name="Zhang Y."/>
            <person name="Obille A."/>
            <person name="Becker A."/>
            <person name="Abrahante J.E."/>
            <person name="Garbe J."/>
            <person name="Badalamenti J.P."/>
            <person name="Herman A."/>
            <person name="Mangelson H."/>
            <person name="Liachko I."/>
            <person name="Sullivan S."/>
            <person name="Sone E.D."/>
            <person name="Koren S."/>
            <person name="Silverstein K.A.T."/>
            <person name="Beckman K.B."/>
            <person name="Gohl D.M."/>
        </authorList>
    </citation>
    <scope>NUCLEOTIDE SEQUENCE</scope>
    <source>
        <strain evidence="2">Duluth1</strain>
        <tissue evidence="2">Whole animal</tissue>
    </source>
</reference>
<gene>
    <name evidence="2" type="ORF">DPMN_103026</name>
</gene>
<proteinExistence type="predicted"/>
<organism evidence="2 3">
    <name type="scientific">Dreissena polymorpha</name>
    <name type="common">Zebra mussel</name>
    <name type="synonym">Mytilus polymorpha</name>
    <dbReference type="NCBI Taxonomy" id="45954"/>
    <lineage>
        <taxon>Eukaryota</taxon>
        <taxon>Metazoa</taxon>
        <taxon>Spiralia</taxon>
        <taxon>Lophotrochozoa</taxon>
        <taxon>Mollusca</taxon>
        <taxon>Bivalvia</taxon>
        <taxon>Autobranchia</taxon>
        <taxon>Heteroconchia</taxon>
        <taxon>Euheterodonta</taxon>
        <taxon>Imparidentia</taxon>
        <taxon>Neoheterodontei</taxon>
        <taxon>Myida</taxon>
        <taxon>Dreissenoidea</taxon>
        <taxon>Dreissenidae</taxon>
        <taxon>Dreissena</taxon>
    </lineage>
</organism>
<dbReference type="EMBL" id="JAIWYP010000004">
    <property type="protein sequence ID" value="KAH3829797.1"/>
    <property type="molecule type" value="Genomic_DNA"/>
</dbReference>
<keyword evidence="3" id="KW-1185">Reference proteome</keyword>
<keyword evidence="1" id="KW-0812">Transmembrane</keyword>
<comment type="caution">
    <text evidence="2">The sequence shown here is derived from an EMBL/GenBank/DDBJ whole genome shotgun (WGS) entry which is preliminary data.</text>
</comment>
<keyword evidence="1" id="KW-1133">Transmembrane helix</keyword>
<name>A0A9D4H7P9_DREPO</name>
<sequence>MVFCRLYLPENNTSRHVVIALAENIKIVDRDGNLLEKPFCHDIEKQWRRLTERRLCYCQIVYLTSLCFIVAEIFGWGLFCRLIYQRYFSKLI</sequence>
<evidence type="ECO:0000313" key="3">
    <source>
        <dbReference type="Proteomes" id="UP000828390"/>
    </source>
</evidence>
<evidence type="ECO:0000256" key="1">
    <source>
        <dbReference type="SAM" id="Phobius"/>
    </source>
</evidence>